<sequence length="912" mass="98625">MASTNGILSPPTQPHLDITLSAKRKRDDNIDQPALINGTSNESKIEIAKEPSTADTQGLVEDLIDVLKSHDPSPSILTRALPESIPSTEPHAKRQKSDGATDSPTILSRATAHEYLTIDEVLKDVDTAASDIIERLQLTVGSNQNQYIPVPAGQSELAVKILAFKKKAHELVRREKAATGLQTNANSNQIINSNNYLSNRNFGSNANAPVTATSEDSKVVLTLYGNAPQPKQLFSSLQLPTKYDGESISQPLREAGLPNGITTTQIVPLQPTSFDDNKKRPQTLGELFPTPPNIHPLKPPKISKSSLPTSIDGWHQPFVADPRSSSYWKQPLTTGQWLDYSNTSSLSPERKRTGVAGSNEDAETAVDSSEIDAAKLDALFRSAYSGFAPTKDDSKAIAPESVLSKIWWQRVGEKRWGDIINRAEGLGDGYPTEPSTNNSLAFNDAEIEELEQAAKEFSDVSIDPSLMSTDSNVEMAAEEKDVEEVLQGISELLETLNSYQRNRHVSLNATGRPISSFGTSETTFMGTPSKPSDSEVTTYEILKSQLALMVAMLPPYAVAKLNSDQLAELSISTKIEVQLSDQKGVMEEDEIAARAKVAAMSAASNTRPTTSSSLHRSSSSAALYGNQYSSSRPAPAPTGQHYATAQTPIRPPPSNLQRPPATAPVPTSYAQRAPSAPSYRPAAYPGPAYSHQFRTPGPTAPQYAQASSQQQQYHHNTPTTSYTRPPTQPYQSIPQSTPQTVRYPSQPPYAAQQQPVQNGAAYTQGYGNGTHVGRQSSPQKPVYNQANQHSQPQVRPPYSTPAPPILPPNATRHMQGQLAQPPVMNGSSQSPQPQPQPQPQQTLPPQSHNQNSYNNMSTFLTSGEQQTIIDRQRAQIVQQQGTQHQARNTAPAGALGSPQPQINGNSAVAAGL</sequence>
<feature type="region of interest" description="Disordered" evidence="1">
    <location>
        <begin position="71"/>
        <end position="104"/>
    </location>
</feature>
<dbReference type="InterPro" id="IPR057199">
    <property type="entry name" value="DUF7877"/>
</dbReference>
<protein>
    <submittedName>
        <fullName evidence="4">Uncharacterized protein</fullName>
    </submittedName>
</protein>
<evidence type="ECO:0000256" key="1">
    <source>
        <dbReference type="SAM" id="MobiDB-lite"/>
    </source>
</evidence>
<evidence type="ECO:0000313" key="5">
    <source>
        <dbReference type="Proteomes" id="UP000008177"/>
    </source>
</evidence>
<feature type="compositionally biased region" description="Polar residues" evidence="1">
    <location>
        <begin position="773"/>
        <end position="793"/>
    </location>
</feature>
<feature type="region of interest" description="Disordered" evidence="1">
    <location>
        <begin position="600"/>
        <end position="857"/>
    </location>
</feature>
<dbReference type="Pfam" id="PF25009">
    <property type="entry name" value="DUF7785"/>
    <property type="match status" value="1"/>
</dbReference>
<evidence type="ECO:0000259" key="3">
    <source>
        <dbReference type="Pfam" id="PF25289"/>
    </source>
</evidence>
<evidence type="ECO:0000259" key="2">
    <source>
        <dbReference type="Pfam" id="PF25009"/>
    </source>
</evidence>
<feature type="region of interest" description="Disordered" evidence="1">
    <location>
        <begin position="1"/>
        <end position="54"/>
    </location>
</feature>
<feature type="compositionally biased region" description="Low complexity" evidence="1">
    <location>
        <begin position="672"/>
        <end position="690"/>
    </location>
</feature>
<dbReference type="InterPro" id="IPR056687">
    <property type="entry name" value="DUF7785"/>
</dbReference>
<dbReference type="HOGENOM" id="CLU_008206_0_0_1"/>
<name>G2YBE4_BOTF4</name>
<feature type="region of interest" description="Disordered" evidence="1">
    <location>
        <begin position="875"/>
        <end position="912"/>
    </location>
</feature>
<organism evidence="4 5">
    <name type="scientific">Botryotinia fuckeliana (strain T4)</name>
    <name type="common">Noble rot fungus</name>
    <name type="synonym">Botrytis cinerea</name>
    <dbReference type="NCBI Taxonomy" id="999810"/>
    <lineage>
        <taxon>Eukaryota</taxon>
        <taxon>Fungi</taxon>
        <taxon>Dikarya</taxon>
        <taxon>Ascomycota</taxon>
        <taxon>Pezizomycotina</taxon>
        <taxon>Leotiomycetes</taxon>
        <taxon>Helotiales</taxon>
        <taxon>Sclerotiniaceae</taxon>
        <taxon>Botrytis</taxon>
    </lineage>
</organism>
<accession>G2YBE4</accession>
<feature type="compositionally biased region" description="Pro residues" evidence="1">
    <location>
        <begin position="794"/>
        <end position="807"/>
    </location>
</feature>
<dbReference type="EMBL" id="FQ790311">
    <property type="protein sequence ID" value="CCD34535.1"/>
    <property type="molecule type" value="Genomic_DNA"/>
</dbReference>
<feature type="compositionally biased region" description="Polar residues" evidence="1">
    <location>
        <begin position="848"/>
        <end position="857"/>
    </location>
</feature>
<feature type="domain" description="DUF7877" evidence="3">
    <location>
        <begin position="56"/>
        <end position="171"/>
    </location>
</feature>
<dbReference type="STRING" id="999810.G2YBE4"/>
<evidence type="ECO:0000313" key="4">
    <source>
        <dbReference type="EMBL" id="CCD34535.1"/>
    </source>
</evidence>
<gene>
    <name evidence="4" type="ORF">BofuT4_P102360.1</name>
</gene>
<feature type="compositionally biased region" description="Basic and acidic residues" evidence="1">
    <location>
        <begin position="90"/>
        <end position="99"/>
    </location>
</feature>
<feature type="compositionally biased region" description="Polar residues" evidence="1">
    <location>
        <begin position="875"/>
        <end position="888"/>
    </location>
</feature>
<dbReference type="AlphaFoldDB" id="G2YBE4"/>
<feature type="compositionally biased region" description="Polar residues" evidence="1">
    <location>
        <begin position="716"/>
        <end position="742"/>
    </location>
</feature>
<dbReference type="eggNOG" id="ENOG502S55E">
    <property type="taxonomic scope" value="Eukaryota"/>
</dbReference>
<feature type="compositionally biased region" description="Low complexity" evidence="1">
    <location>
        <begin position="611"/>
        <end position="620"/>
    </location>
</feature>
<dbReference type="OrthoDB" id="5354458at2759"/>
<feature type="compositionally biased region" description="Low complexity" evidence="1">
    <location>
        <begin position="702"/>
        <end position="715"/>
    </location>
</feature>
<feature type="domain" description="DUF7785" evidence="2">
    <location>
        <begin position="479"/>
        <end position="577"/>
    </location>
</feature>
<dbReference type="Proteomes" id="UP000008177">
    <property type="component" value="Unplaced contigs"/>
</dbReference>
<proteinExistence type="predicted"/>
<feature type="region of interest" description="Disordered" evidence="1">
    <location>
        <begin position="339"/>
        <end position="368"/>
    </location>
</feature>
<dbReference type="Pfam" id="PF25289">
    <property type="entry name" value="DUF7877"/>
    <property type="match status" value="1"/>
</dbReference>
<reference evidence="5" key="1">
    <citation type="journal article" date="2011" name="PLoS Genet.">
        <title>Genomic analysis of the necrotrophic fungal pathogens Sclerotinia sclerotiorum and Botrytis cinerea.</title>
        <authorList>
            <person name="Amselem J."/>
            <person name="Cuomo C.A."/>
            <person name="van Kan J.A."/>
            <person name="Viaud M."/>
            <person name="Benito E.P."/>
            <person name="Couloux A."/>
            <person name="Coutinho P.M."/>
            <person name="de Vries R.P."/>
            <person name="Dyer P.S."/>
            <person name="Fillinger S."/>
            <person name="Fournier E."/>
            <person name="Gout L."/>
            <person name="Hahn M."/>
            <person name="Kohn L."/>
            <person name="Lapalu N."/>
            <person name="Plummer K.M."/>
            <person name="Pradier J.M."/>
            <person name="Quevillon E."/>
            <person name="Sharon A."/>
            <person name="Simon A."/>
            <person name="ten Have A."/>
            <person name="Tudzynski B."/>
            <person name="Tudzynski P."/>
            <person name="Wincker P."/>
            <person name="Andrew M."/>
            <person name="Anthouard V."/>
            <person name="Beever R.E."/>
            <person name="Beffa R."/>
            <person name="Benoit I."/>
            <person name="Bouzid O."/>
            <person name="Brault B."/>
            <person name="Chen Z."/>
            <person name="Choquer M."/>
            <person name="Collemare J."/>
            <person name="Cotton P."/>
            <person name="Danchin E.G."/>
            <person name="Da Silva C."/>
            <person name="Gautier A."/>
            <person name="Giraud C."/>
            <person name="Giraud T."/>
            <person name="Gonzalez C."/>
            <person name="Grossetete S."/>
            <person name="Guldener U."/>
            <person name="Henrissat B."/>
            <person name="Howlett B.J."/>
            <person name="Kodira C."/>
            <person name="Kretschmer M."/>
            <person name="Lappartient A."/>
            <person name="Leroch M."/>
            <person name="Levis C."/>
            <person name="Mauceli E."/>
            <person name="Neuveglise C."/>
            <person name="Oeser B."/>
            <person name="Pearson M."/>
            <person name="Poulain J."/>
            <person name="Poussereau N."/>
            <person name="Quesneville H."/>
            <person name="Rascle C."/>
            <person name="Schumacher J."/>
            <person name="Segurens B."/>
            <person name="Sexton A."/>
            <person name="Silva E."/>
            <person name="Sirven C."/>
            <person name="Soanes D.M."/>
            <person name="Talbot N.J."/>
            <person name="Templeton M."/>
            <person name="Yandava C."/>
            <person name="Yarden O."/>
            <person name="Zeng Q."/>
            <person name="Rollins J.A."/>
            <person name="Lebrun M.H."/>
            <person name="Dickman M."/>
        </authorList>
    </citation>
    <scope>NUCLEOTIDE SEQUENCE [LARGE SCALE GENOMIC DNA]</scope>
    <source>
        <strain evidence="5">T4</strain>
    </source>
</reference>
<dbReference type="InParanoid" id="G2YBE4"/>